<comment type="caution">
    <text evidence="2">The sequence shown here is derived from an EMBL/GenBank/DDBJ whole genome shotgun (WGS) entry which is preliminary data.</text>
</comment>
<dbReference type="EMBL" id="MASW01000001">
    <property type="protein sequence ID" value="PXY31696.1"/>
    <property type="molecule type" value="Genomic_DNA"/>
</dbReference>
<keyword evidence="1" id="KW-1133">Transmembrane helix</keyword>
<sequence length="77" mass="8538">MPSVELVRGQRWHLGLAVANTVVALLWVAACLLEPGLFTVLLAVVWCALAVVWWVTFAVRRQRRRRSVDAPGGARSD</sequence>
<gene>
    <name evidence="2" type="ORF">BAY60_04865</name>
</gene>
<feature type="transmembrane region" description="Helical" evidence="1">
    <location>
        <begin position="12"/>
        <end position="30"/>
    </location>
</feature>
<evidence type="ECO:0000256" key="1">
    <source>
        <dbReference type="SAM" id="Phobius"/>
    </source>
</evidence>
<evidence type="ECO:0000313" key="3">
    <source>
        <dbReference type="Proteomes" id="UP000249915"/>
    </source>
</evidence>
<protein>
    <submittedName>
        <fullName evidence="2">Uncharacterized protein</fullName>
    </submittedName>
</protein>
<keyword evidence="1" id="KW-0812">Transmembrane</keyword>
<keyword evidence="1" id="KW-0472">Membrane</keyword>
<organism evidence="2 3">
    <name type="scientific">Prauserella muralis</name>
    <dbReference type="NCBI Taxonomy" id="588067"/>
    <lineage>
        <taxon>Bacteria</taxon>
        <taxon>Bacillati</taxon>
        <taxon>Actinomycetota</taxon>
        <taxon>Actinomycetes</taxon>
        <taxon>Pseudonocardiales</taxon>
        <taxon>Pseudonocardiaceae</taxon>
        <taxon>Prauserella</taxon>
    </lineage>
</organism>
<dbReference type="Proteomes" id="UP000249915">
    <property type="component" value="Unassembled WGS sequence"/>
</dbReference>
<dbReference type="AlphaFoldDB" id="A0A2V4B953"/>
<feature type="transmembrane region" description="Helical" evidence="1">
    <location>
        <begin position="36"/>
        <end position="57"/>
    </location>
</feature>
<keyword evidence="3" id="KW-1185">Reference proteome</keyword>
<reference evidence="2 3" key="1">
    <citation type="submission" date="2016-07" db="EMBL/GenBank/DDBJ databases">
        <title>Draft genome sequence of Prauserella muralis DSM 45305, isolated from a mould-covered wall in an indoor environment.</title>
        <authorList>
            <person name="Ruckert C."/>
            <person name="Albersmeier A."/>
            <person name="Jiang C.-L."/>
            <person name="Jiang Y."/>
            <person name="Kalinowski J."/>
            <person name="Schneider O."/>
            <person name="Winkler A."/>
            <person name="Zotchev S.B."/>
        </authorList>
    </citation>
    <scope>NUCLEOTIDE SEQUENCE [LARGE SCALE GENOMIC DNA]</scope>
    <source>
        <strain evidence="2 3">DSM 45305</strain>
    </source>
</reference>
<name>A0A2V4B953_9PSEU</name>
<accession>A0A2V4B953</accession>
<evidence type="ECO:0000313" key="2">
    <source>
        <dbReference type="EMBL" id="PXY31696.1"/>
    </source>
</evidence>
<proteinExistence type="predicted"/>